<gene>
    <name evidence="2" type="ORF">DFH08DRAFT_964878</name>
</gene>
<feature type="compositionally biased region" description="Polar residues" evidence="1">
    <location>
        <begin position="187"/>
        <end position="196"/>
    </location>
</feature>
<feature type="compositionally biased region" description="Acidic residues" evidence="1">
    <location>
        <begin position="281"/>
        <end position="299"/>
    </location>
</feature>
<feature type="region of interest" description="Disordered" evidence="1">
    <location>
        <begin position="252"/>
        <end position="370"/>
    </location>
</feature>
<evidence type="ECO:0000256" key="1">
    <source>
        <dbReference type="SAM" id="MobiDB-lite"/>
    </source>
</evidence>
<feature type="compositionally biased region" description="Basic and acidic residues" evidence="1">
    <location>
        <begin position="252"/>
        <end position="262"/>
    </location>
</feature>
<feature type="region of interest" description="Disordered" evidence="1">
    <location>
        <begin position="174"/>
        <end position="215"/>
    </location>
</feature>
<accession>A0AAD6ZSL3</accession>
<evidence type="ECO:0000313" key="3">
    <source>
        <dbReference type="Proteomes" id="UP001218218"/>
    </source>
</evidence>
<feature type="compositionally biased region" description="Basic residues" evidence="1">
    <location>
        <begin position="263"/>
        <end position="275"/>
    </location>
</feature>
<sequence>MYHSLCPPAYNDETIYLINNDPQCQIVISTVAFTNGINARKLLDSILLGFAKTVDIMWQEKGRVGREPETVARGVVLVQLSSISAAIKQLEGPASPPKAPAKRRKAVILKKPRAPMEAVKAQFLVEKKCYYAFLSSLYGNPPLELTTLDCVAAKRPLPCSLCLPRSKKTITYTAPASAPALPRLTPPRSSANNDSVQPKKLKLKKKNASQPNLPSKIFENNYVSMNNSLVDSVTTHLRFSCLLRFKTASSIKRDEARKETNRKARATRKANKRKAAAAISDYEDADEPDSEHDKDDDDLHDEHEPPRSESPSNDLFLAALLPKSKSRGRKRQALENIPTNTSTRRPREQLQKAAEVSKDYGPQYRPRVRR</sequence>
<feature type="compositionally biased region" description="Basic and acidic residues" evidence="1">
    <location>
        <begin position="345"/>
        <end position="358"/>
    </location>
</feature>
<protein>
    <submittedName>
        <fullName evidence="2">Uncharacterized protein</fullName>
    </submittedName>
</protein>
<dbReference type="Proteomes" id="UP001218218">
    <property type="component" value="Unassembled WGS sequence"/>
</dbReference>
<proteinExistence type="predicted"/>
<dbReference type="AlphaFoldDB" id="A0AAD6ZSL3"/>
<dbReference type="Gene3D" id="3.40.50.300">
    <property type="entry name" value="P-loop containing nucleotide triphosphate hydrolases"/>
    <property type="match status" value="1"/>
</dbReference>
<dbReference type="EMBL" id="JARIHO010000030">
    <property type="protein sequence ID" value="KAJ7336922.1"/>
    <property type="molecule type" value="Genomic_DNA"/>
</dbReference>
<organism evidence="2 3">
    <name type="scientific">Mycena albidolilacea</name>
    <dbReference type="NCBI Taxonomy" id="1033008"/>
    <lineage>
        <taxon>Eukaryota</taxon>
        <taxon>Fungi</taxon>
        <taxon>Dikarya</taxon>
        <taxon>Basidiomycota</taxon>
        <taxon>Agaricomycotina</taxon>
        <taxon>Agaricomycetes</taxon>
        <taxon>Agaricomycetidae</taxon>
        <taxon>Agaricales</taxon>
        <taxon>Marasmiineae</taxon>
        <taxon>Mycenaceae</taxon>
        <taxon>Mycena</taxon>
    </lineage>
</organism>
<evidence type="ECO:0000313" key="2">
    <source>
        <dbReference type="EMBL" id="KAJ7336922.1"/>
    </source>
</evidence>
<keyword evidence="3" id="KW-1185">Reference proteome</keyword>
<reference evidence="2" key="1">
    <citation type="submission" date="2023-03" db="EMBL/GenBank/DDBJ databases">
        <title>Massive genome expansion in bonnet fungi (Mycena s.s.) driven by repeated elements and novel gene families across ecological guilds.</title>
        <authorList>
            <consortium name="Lawrence Berkeley National Laboratory"/>
            <person name="Harder C.B."/>
            <person name="Miyauchi S."/>
            <person name="Viragh M."/>
            <person name="Kuo A."/>
            <person name="Thoen E."/>
            <person name="Andreopoulos B."/>
            <person name="Lu D."/>
            <person name="Skrede I."/>
            <person name="Drula E."/>
            <person name="Henrissat B."/>
            <person name="Morin E."/>
            <person name="Kohler A."/>
            <person name="Barry K."/>
            <person name="LaButti K."/>
            <person name="Morin E."/>
            <person name="Salamov A."/>
            <person name="Lipzen A."/>
            <person name="Mereny Z."/>
            <person name="Hegedus B."/>
            <person name="Baldrian P."/>
            <person name="Stursova M."/>
            <person name="Weitz H."/>
            <person name="Taylor A."/>
            <person name="Grigoriev I.V."/>
            <person name="Nagy L.G."/>
            <person name="Martin F."/>
            <person name="Kauserud H."/>
        </authorList>
    </citation>
    <scope>NUCLEOTIDE SEQUENCE</scope>
    <source>
        <strain evidence="2">CBHHK002</strain>
    </source>
</reference>
<name>A0AAD6ZSL3_9AGAR</name>
<dbReference type="InterPro" id="IPR027417">
    <property type="entry name" value="P-loop_NTPase"/>
</dbReference>
<dbReference type="CDD" id="cd18785">
    <property type="entry name" value="SF2_C"/>
    <property type="match status" value="1"/>
</dbReference>
<comment type="caution">
    <text evidence="2">The sequence shown here is derived from an EMBL/GenBank/DDBJ whole genome shotgun (WGS) entry which is preliminary data.</text>
</comment>